<dbReference type="GO" id="GO:0030497">
    <property type="term" value="P:fatty acid elongation"/>
    <property type="evidence" value="ECO:0007669"/>
    <property type="project" value="TreeGrafter"/>
</dbReference>
<dbReference type="PRINTS" id="PR00081">
    <property type="entry name" value="GDHRDH"/>
</dbReference>
<dbReference type="SUPFAM" id="SSF51735">
    <property type="entry name" value="NAD(P)-binding Rossmann-fold domains"/>
    <property type="match status" value="1"/>
</dbReference>
<organism evidence="4 5">
    <name type="scientific">Candidatus Thermofonsia Clade 1 bacterium</name>
    <dbReference type="NCBI Taxonomy" id="2364210"/>
    <lineage>
        <taxon>Bacteria</taxon>
        <taxon>Bacillati</taxon>
        <taxon>Chloroflexota</taxon>
        <taxon>Candidatus Thermofontia</taxon>
        <taxon>Candidatus Thermofonsia Clade 1</taxon>
    </lineage>
</organism>
<proteinExistence type="inferred from homology"/>
<evidence type="ECO:0000313" key="4">
    <source>
        <dbReference type="EMBL" id="PJF35096.1"/>
    </source>
</evidence>
<dbReference type="PROSITE" id="PS00061">
    <property type="entry name" value="ADH_SHORT"/>
    <property type="match status" value="1"/>
</dbReference>
<keyword evidence="2" id="KW-0560">Oxidoreductase</keyword>
<comment type="caution">
    <text evidence="4">The sequence shown here is derived from an EMBL/GenBank/DDBJ whole genome shotgun (WGS) entry which is preliminary data.</text>
</comment>
<dbReference type="GO" id="GO:0016616">
    <property type="term" value="F:oxidoreductase activity, acting on the CH-OH group of donors, NAD or NADP as acceptor"/>
    <property type="evidence" value="ECO:0007669"/>
    <property type="project" value="TreeGrafter"/>
</dbReference>
<evidence type="ECO:0000256" key="1">
    <source>
        <dbReference type="ARBA" id="ARBA00006484"/>
    </source>
</evidence>
<dbReference type="InterPro" id="IPR036291">
    <property type="entry name" value="NAD(P)-bd_dom_sf"/>
</dbReference>
<dbReference type="AlphaFoldDB" id="A0A2M8PC28"/>
<dbReference type="PRINTS" id="PR00080">
    <property type="entry name" value="SDRFAMILY"/>
</dbReference>
<dbReference type="InterPro" id="IPR002347">
    <property type="entry name" value="SDR_fam"/>
</dbReference>
<dbReference type="Proteomes" id="UP000229681">
    <property type="component" value="Unassembled WGS sequence"/>
</dbReference>
<dbReference type="EMBL" id="PGTM01000208">
    <property type="protein sequence ID" value="PJF35096.1"/>
    <property type="molecule type" value="Genomic_DNA"/>
</dbReference>
<sequence>MAIYPELAGKVAVISGAGGNLGIAVTRSFHAADIKLALVDLREDSLRQRLREANLALDQMLIGALDLTQKRAAIDEFIGRVVAHYGKVDILVNVAGGFKAGGPVHEMDEEVWDFMMNINAKTAFLLSAAVVRSMVAHKTRGRIVNIAARAALSGLPTISGYSASKSAVLRLTESMAAELAEYGITVNAVMPSVIDTPQNRRSDPNADHSRWVTPESLAEVILFLVSDSARDISGAAIPVYGRA</sequence>
<dbReference type="PANTHER" id="PTHR42760:SF135">
    <property type="entry name" value="BLL7886 PROTEIN"/>
    <property type="match status" value="1"/>
</dbReference>
<reference evidence="4 5" key="1">
    <citation type="submission" date="2017-11" db="EMBL/GenBank/DDBJ databases">
        <title>Evolution of Phototrophy in the Chloroflexi Phylum Driven by Horizontal Gene Transfer.</title>
        <authorList>
            <person name="Ward L.M."/>
            <person name="Hemp J."/>
            <person name="Shih P.M."/>
            <person name="Mcglynn S.E."/>
            <person name="Fischer W."/>
        </authorList>
    </citation>
    <scope>NUCLEOTIDE SEQUENCE [LARGE SCALE GENOMIC DNA]</scope>
    <source>
        <strain evidence="4">JP3_13</strain>
    </source>
</reference>
<accession>A0A2M8PC28</accession>
<evidence type="ECO:0000313" key="5">
    <source>
        <dbReference type="Proteomes" id="UP000229681"/>
    </source>
</evidence>
<evidence type="ECO:0008006" key="6">
    <source>
        <dbReference type="Google" id="ProtNLM"/>
    </source>
</evidence>
<dbReference type="PANTHER" id="PTHR42760">
    <property type="entry name" value="SHORT-CHAIN DEHYDROGENASES/REDUCTASES FAMILY MEMBER"/>
    <property type="match status" value="1"/>
</dbReference>
<dbReference type="Gene3D" id="3.40.50.720">
    <property type="entry name" value="NAD(P)-binding Rossmann-like Domain"/>
    <property type="match status" value="1"/>
</dbReference>
<evidence type="ECO:0000256" key="2">
    <source>
        <dbReference type="ARBA" id="ARBA00023002"/>
    </source>
</evidence>
<name>A0A2M8PC28_9CHLR</name>
<dbReference type="Pfam" id="PF00106">
    <property type="entry name" value="adh_short"/>
    <property type="match status" value="1"/>
</dbReference>
<dbReference type="FunFam" id="3.40.50.720:FF:000084">
    <property type="entry name" value="Short-chain dehydrogenase reductase"/>
    <property type="match status" value="1"/>
</dbReference>
<evidence type="ECO:0000256" key="3">
    <source>
        <dbReference type="RuleBase" id="RU000363"/>
    </source>
</evidence>
<protein>
    <recommendedName>
        <fullName evidence="6">3-oxoacyl-ACP reductase</fullName>
    </recommendedName>
</protein>
<gene>
    <name evidence="4" type="ORF">CUN49_12325</name>
</gene>
<comment type="similarity">
    <text evidence="1 3">Belongs to the short-chain dehydrogenases/reductases (SDR) family.</text>
</comment>
<dbReference type="InterPro" id="IPR020904">
    <property type="entry name" value="Sc_DH/Rdtase_CS"/>
</dbReference>